<dbReference type="PIRSF" id="PIRSF037208">
    <property type="entry name" value="ATE_pro_prd"/>
    <property type="match status" value="1"/>
</dbReference>
<dbReference type="InterPro" id="IPR007471">
    <property type="entry name" value="N-end_Aminoacyl_Trfase_N"/>
</dbReference>
<dbReference type="NCBIfam" id="NF002346">
    <property type="entry name" value="PRK01305.2-3"/>
    <property type="match status" value="1"/>
</dbReference>
<dbReference type="RefSeq" id="WP_013535789.1">
    <property type="nucleotide sequence ID" value="NC_014924.1"/>
</dbReference>
<keyword evidence="1 4" id="KW-0963">Cytoplasm</keyword>
<keyword evidence="2 4" id="KW-0808">Transferase</keyword>
<comment type="function">
    <text evidence="4">Functions in the N-end rule pathway of protein degradation where it conjugates Leu from its aminoacyl-tRNA to the N-termini of proteins containing an N-terminal aspartate or glutamate.</text>
</comment>
<gene>
    <name evidence="4" type="primary">bpt</name>
    <name evidence="7" type="ordered locus">Psesu_2127</name>
</gene>
<feature type="domain" description="N-end rule aminoacyl transferase C-terminal" evidence="6">
    <location>
        <begin position="154"/>
        <end position="283"/>
    </location>
</feature>
<comment type="similarity">
    <text evidence="4">Belongs to the R-transferase family. Bpt subfamily.</text>
</comment>
<sequence>MATEGKTPLRPWPLTPPPAVFRNQPVSATARIHGAMLHAHVDRDAMGHDTTPAEDLRLYQTGGHPCGYWPDREARDLVLDPRDPRLGLVYPRALEWGFRRSGDIVYRPYCAGCRACVAVRIPVDRFQPDRSQRRCLRHNADVSARIVPAQRTDEHFDLYQRYLRARHRDGGMDDHGTAEFDQFLVGAWSDTRFLELRLAPTPGSTGPGRLLAVAVTDRAPHGLSAVYTFYEPEEAARGLGTLGILRQLEWARREGLQHLYLGYWIDGHDKMDYKRRFRPLEAFNGRGWLPFPD</sequence>
<dbReference type="HOGENOM" id="CLU_077607_0_0_6"/>
<comment type="catalytic activity">
    <reaction evidence="4">
        <text>N-terminal L-aspartyl-[protein] + L-leucyl-tRNA(Leu) = N-terminal L-leucyl-L-aspartyl-[protein] + tRNA(Leu) + H(+)</text>
        <dbReference type="Rhea" id="RHEA:50420"/>
        <dbReference type="Rhea" id="RHEA-COMP:9613"/>
        <dbReference type="Rhea" id="RHEA-COMP:9622"/>
        <dbReference type="Rhea" id="RHEA-COMP:12669"/>
        <dbReference type="Rhea" id="RHEA-COMP:12674"/>
        <dbReference type="ChEBI" id="CHEBI:15378"/>
        <dbReference type="ChEBI" id="CHEBI:64720"/>
        <dbReference type="ChEBI" id="CHEBI:78442"/>
        <dbReference type="ChEBI" id="CHEBI:78494"/>
        <dbReference type="ChEBI" id="CHEBI:133042"/>
        <dbReference type="EC" id="2.3.2.29"/>
    </reaction>
</comment>
<dbReference type="STRING" id="743721.Psesu_2127"/>
<dbReference type="GO" id="GO:0004057">
    <property type="term" value="F:arginyl-tRNA--protein transferase activity"/>
    <property type="evidence" value="ECO:0007669"/>
    <property type="project" value="InterPro"/>
</dbReference>
<comment type="subcellular location">
    <subcellularLocation>
        <location evidence="4">Cytoplasm</location>
    </subcellularLocation>
</comment>
<dbReference type="EC" id="2.3.2.29" evidence="4"/>
<dbReference type="EMBL" id="CP002446">
    <property type="protein sequence ID" value="ADV27962.1"/>
    <property type="molecule type" value="Genomic_DNA"/>
</dbReference>
<keyword evidence="3 4" id="KW-0012">Acyltransferase</keyword>
<dbReference type="InterPro" id="IPR030700">
    <property type="entry name" value="N-end_Aminoacyl_Trfase"/>
</dbReference>
<evidence type="ECO:0000313" key="8">
    <source>
        <dbReference type="Proteomes" id="UP000008632"/>
    </source>
</evidence>
<evidence type="ECO:0000313" key="7">
    <source>
        <dbReference type="EMBL" id="ADV27962.1"/>
    </source>
</evidence>
<dbReference type="GO" id="GO:0005737">
    <property type="term" value="C:cytoplasm"/>
    <property type="evidence" value="ECO:0007669"/>
    <property type="project" value="UniProtKB-SubCell"/>
</dbReference>
<dbReference type="NCBIfam" id="NF002342">
    <property type="entry name" value="PRK01305.1-3"/>
    <property type="match status" value="1"/>
</dbReference>
<keyword evidence="8" id="KW-1185">Reference proteome</keyword>
<feature type="domain" description="N-end aminoacyl transferase N-terminal" evidence="5">
    <location>
        <begin position="64"/>
        <end position="134"/>
    </location>
</feature>
<dbReference type="GO" id="GO:0071596">
    <property type="term" value="P:ubiquitin-dependent protein catabolic process via the N-end rule pathway"/>
    <property type="evidence" value="ECO:0007669"/>
    <property type="project" value="InterPro"/>
</dbReference>
<comment type="catalytic activity">
    <reaction evidence="4">
        <text>N-terminal L-glutamyl-[protein] + L-leucyl-tRNA(Leu) = N-terminal L-leucyl-L-glutamyl-[protein] + tRNA(Leu) + H(+)</text>
        <dbReference type="Rhea" id="RHEA:50412"/>
        <dbReference type="Rhea" id="RHEA-COMP:9613"/>
        <dbReference type="Rhea" id="RHEA-COMP:9622"/>
        <dbReference type="Rhea" id="RHEA-COMP:12664"/>
        <dbReference type="Rhea" id="RHEA-COMP:12668"/>
        <dbReference type="ChEBI" id="CHEBI:15378"/>
        <dbReference type="ChEBI" id="CHEBI:64721"/>
        <dbReference type="ChEBI" id="CHEBI:78442"/>
        <dbReference type="ChEBI" id="CHEBI:78494"/>
        <dbReference type="ChEBI" id="CHEBI:133041"/>
        <dbReference type="EC" id="2.3.2.29"/>
    </reaction>
</comment>
<evidence type="ECO:0000259" key="6">
    <source>
        <dbReference type="Pfam" id="PF04377"/>
    </source>
</evidence>
<organism evidence="7 8">
    <name type="scientific">Pseudoxanthomonas suwonensis (strain 11-1)</name>
    <dbReference type="NCBI Taxonomy" id="743721"/>
    <lineage>
        <taxon>Bacteria</taxon>
        <taxon>Pseudomonadati</taxon>
        <taxon>Pseudomonadota</taxon>
        <taxon>Gammaproteobacteria</taxon>
        <taxon>Lysobacterales</taxon>
        <taxon>Lysobacteraceae</taxon>
        <taxon>Pseudoxanthomonas</taxon>
    </lineage>
</organism>
<reference evidence="7 8" key="1">
    <citation type="submission" date="2011-01" db="EMBL/GenBank/DDBJ databases">
        <title>Complete sequence of Pseudoxanthomonas suwonensis 11-1.</title>
        <authorList>
            <consortium name="US DOE Joint Genome Institute"/>
            <person name="Lucas S."/>
            <person name="Copeland A."/>
            <person name="Lapidus A."/>
            <person name="Cheng J.-F."/>
            <person name="Goodwin L."/>
            <person name="Pitluck S."/>
            <person name="Teshima H."/>
            <person name="Detter J.C."/>
            <person name="Han C."/>
            <person name="Tapia R."/>
            <person name="Land M."/>
            <person name="Hauser L."/>
            <person name="Kyrpides N."/>
            <person name="Ivanova N."/>
            <person name="Ovchinnikova G."/>
            <person name="Siebers A.K."/>
            <person name="Allgaier M."/>
            <person name="Thelen M.P."/>
            <person name="Hugenholtz P."/>
            <person name="Gladden J."/>
            <person name="Woyke T."/>
        </authorList>
    </citation>
    <scope>NUCLEOTIDE SEQUENCE [LARGE SCALE GENOMIC DNA]</scope>
    <source>
        <strain evidence="8">11-1</strain>
    </source>
</reference>
<evidence type="ECO:0000256" key="4">
    <source>
        <dbReference type="HAMAP-Rule" id="MF_00689"/>
    </source>
</evidence>
<dbReference type="GO" id="GO:0008914">
    <property type="term" value="F:leucyl-tRNA--protein transferase activity"/>
    <property type="evidence" value="ECO:0007669"/>
    <property type="project" value="UniProtKB-UniRule"/>
</dbReference>
<evidence type="ECO:0000256" key="3">
    <source>
        <dbReference type="ARBA" id="ARBA00023315"/>
    </source>
</evidence>
<dbReference type="HAMAP" id="MF_00689">
    <property type="entry name" value="Bpt"/>
    <property type="match status" value="1"/>
</dbReference>
<dbReference type="NCBIfam" id="NF002341">
    <property type="entry name" value="PRK01305.1-1"/>
    <property type="match status" value="1"/>
</dbReference>
<dbReference type="InterPro" id="IPR016181">
    <property type="entry name" value="Acyl_CoA_acyltransferase"/>
</dbReference>
<dbReference type="AlphaFoldDB" id="E6WUH8"/>
<dbReference type="eggNOG" id="COG2935">
    <property type="taxonomic scope" value="Bacteria"/>
</dbReference>
<evidence type="ECO:0000256" key="2">
    <source>
        <dbReference type="ARBA" id="ARBA00022679"/>
    </source>
</evidence>
<name>E6WUH8_PSEUU</name>
<protein>
    <recommendedName>
        <fullName evidence="4">Aspartate/glutamate leucyltransferase</fullName>
        <ecNumber evidence="4">2.3.2.29</ecNumber>
    </recommendedName>
</protein>
<dbReference type="SUPFAM" id="SSF55729">
    <property type="entry name" value="Acyl-CoA N-acyltransferases (Nat)"/>
    <property type="match status" value="1"/>
</dbReference>
<dbReference type="InterPro" id="IPR007472">
    <property type="entry name" value="N-end_Aminoacyl_Trfase_C"/>
</dbReference>
<proteinExistence type="inferred from homology"/>
<dbReference type="Pfam" id="PF04377">
    <property type="entry name" value="ATE_C"/>
    <property type="match status" value="1"/>
</dbReference>
<dbReference type="Proteomes" id="UP000008632">
    <property type="component" value="Chromosome"/>
</dbReference>
<evidence type="ECO:0000256" key="1">
    <source>
        <dbReference type="ARBA" id="ARBA00022490"/>
    </source>
</evidence>
<accession>E6WUH8</accession>
<evidence type="ECO:0000259" key="5">
    <source>
        <dbReference type="Pfam" id="PF04376"/>
    </source>
</evidence>
<dbReference type="PANTHER" id="PTHR21367:SF1">
    <property type="entry name" value="ARGINYL-TRNA--PROTEIN TRANSFERASE 1"/>
    <property type="match status" value="1"/>
</dbReference>
<dbReference type="Pfam" id="PF04376">
    <property type="entry name" value="ATE_N"/>
    <property type="match status" value="1"/>
</dbReference>
<dbReference type="KEGG" id="psu:Psesu_2127"/>
<dbReference type="InterPro" id="IPR017138">
    <property type="entry name" value="Asp_Glu_LeuTrfase"/>
</dbReference>
<dbReference type="PANTHER" id="PTHR21367">
    <property type="entry name" value="ARGININE-TRNA-PROTEIN TRANSFERASE 1"/>
    <property type="match status" value="1"/>
</dbReference>